<feature type="signal peptide" evidence="1">
    <location>
        <begin position="1"/>
        <end position="24"/>
    </location>
</feature>
<dbReference type="EMBL" id="OU900094">
    <property type="protein sequence ID" value="CAG9853950.1"/>
    <property type="molecule type" value="Genomic_DNA"/>
</dbReference>
<feature type="chain" id="PRO_5040479342" evidence="1">
    <location>
        <begin position="25"/>
        <end position="79"/>
    </location>
</feature>
<sequence>MMSRAVVFATLLLFSQITMPSVSGTSYFCKMVDCHKSKAVFTGTVLAAAKAVPSSLAESIFPETDAVGKANFGVELGLA</sequence>
<evidence type="ECO:0000256" key="1">
    <source>
        <dbReference type="SAM" id="SignalP"/>
    </source>
</evidence>
<evidence type="ECO:0000313" key="3">
    <source>
        <dbReference type="Proteomes" id="UP001153712"/>
    </source>
</evidence>
<gene>
    <name evidence="2" type="ORF">PHYEVI_LOCUS417</name>
</gene>
<dbReference type="Proteomes" id="UP001153712">
    <property type="component" value="Chromosome 1"/>
</dbReference>
<organism evidence="2 3">
    <name type="scientific">Phyllotreta striolata</name>
    <name type="common">Striped flea beetle</name>
    <name type="synonym">Crioceris striolata</name>
    <dbReference type="NCBI Taxonomy" id="444603"/>
    <lineage>
        <taxon>Eukaryota</taxon>
        <taxon>Metazoa</taxon>
        <taxon>Ecdysozoa</taxon>
        <taxon>Arthropoda</taxon>
        <taxon>Hexapoda</taxon>
        <taxon>Insecta</taxon>
        <taxon>Pterygota</taxon>
        <taxon>Neoptera</taxon>
        <taxon>Endopterygota</taxon>
        <taxon>Coleoptera</taxon>
        <taxon>Polyphaga</taxon>
        <taxon>Cucujiformia</taxon>
        <taxon>Chrysomeloidea</taxon>
        <taxon>Chrysomelidae</taxon>
        <taxon>Galerucinae</taxon>
        <taxon>Alticini</taxon>
        <taxon>Phyllotreta</taxon>
    </lineage>
</organism>
<keyword evidence="1" id="KW-0732">Signal</keyword>
<proteinExistence type="predicted"/>
<accession>A0A9N9TF62</accession>
<dbReference type="AlphaFoldDB" id="A0A9N9TF62"/>
<reference evidence="2" key="1">
    <citation type="submission" date="2022-01" db="EMBL/GenBank/DDBJ databases">
        <authorList>
            <person name="King R."/>
        </authorList>
    </citation>
    <scope>NUCLEOTIDE SEQUENCE</scope>
</reference>
<evidence type="ECO:0000313" key="2">
    <source>
        <dbReference type="EMBL" id="CAG9853950.1"/>
    </source>
</evidence>
<keyword evidence="3" id="KW-1185">Reference proteome</keyword>
<name>A0A9N9TF62_PHYSR</name>
<protein>
    <submittedName>
        <fullName evidence="2">Uncharacterized protein</fullName>
    </submittedName>
</protein>